<name>A0A366CWG3_9GAMM</name>
<dbReference type="InterPro" id="IPR007375">
    <property type="entry name" value="SoxG"/>
</dbReference>
<protein>
    <submittedName>
        <fullName evidence="1">Sarcosine oxidase subunit gamma</fullName>
    </submittedName>
</protein>
<dbReference type="EMBL" id="QNRF01000006">
    <property type="protein sequence ID" value="RBO82177.1"/>
    <property type="molecule type" value="Genomic_DNA"/>
</dbReference>
<gene>
    <name evidence="1" type="ORF">DFP76_1065</name>
</gene>
<organism evidence="1 2">
    <name type="scientific">Marinomonas aquiplantarum</name>
    <dbReference type="NCBI Taxonomy" id="491951"/>
    <lineage>
        <taxon>Bacteria</taxon>
        <taxon>Pseudomonadati</taxon>
        <taxon>Pseudomonadota</taxon>
        <taxon>Gammaproteobacteria</taxon>
        <taxon>Oceanospirillales</taxon>
        <taxon>Oceanospirillaceae</taxon>
        <taxon>Marinomonas</taxon>
    </lineage>
</organism>
<dbReference type="RefSeq" id="WP_113874868.1">
    <property type="nucleotide sequence ID" value="NZ_QNRF01000006.1"/>
</dbReference>
<dbReference type="InterPro" id="IPR027266">
    <property type="entry name" value="TrmE/GcvT-like"/>
</dbReference>
<dbReference type="OrthoDB" id="9814782at2"/>
<dbReference type="Gene3D" id="3.30.1360.120">
    <property type="entry name" value="Probable tRNA modification gtpase trme, domain 1"/>
    <property type="match status" value="1"/>
</dbReference>
<proteinExistence type="predicted"/>
<sequence length="221" mass="24139">MSDVNNEALEQAPIKLVMNQLPAIDVPFESPLHHVELAKIAEHGESQGGVVFRELSLGLLTLRCTPNAEQATSIEAILGVALPSKPLTSVSSASGELTVMWISPDEWLLQVPQDKAFELETRFFAEVGGHYSLVNVSGGNTVFELSGEDVVKVLKKSTPIDFHDSEFPVGKVVSSVFAKSGATICRTAEQSYQLVVRRSFADYLWLWLQDASKEYGLTVTC</sequence>
<dbReference type="Gene3D" id="3.30.70.1520">
    <property type="entry name" value="Heterotetrameric sarcosine oxidase"/>
    <property type="match status" value="1"/>
</dbReference>
<evidence type="ECO:0000313" key="2">
    <source>
        <dbReference type="Proteomes" id="UP000252086"/>
    </source>
</evidence>
<comment type="caution">
    <text evidence="1">The sequence shown here is derived from an EMBL/GenBank/DDBJ whole genome shotgun (WGS) entry which is preliminary data.</text>
</comment>
<dbReference type="SUPFAM" id="SSF103025">
    <property type="entry name" value="Folate-binding domain"/>
    <property type="match status" value="1"/>
</dbReference>
<evidence type="ECO:0000313" key="1">
    <source>
        <dbReference type="EMBL" id="RBO82177.1"/>
    </source>
</evidence>
<accession>A0A366CWG3</accession>
<reference evidence="1 2" key="1">
    <citation type="submission" date="2018-06" db="EMBL/GenBank/DDBJ databases">
        <title>Genomic Encyclopedia of Type Strains, Phase III (KMG-III): the genomes of soil and plant-associated and newly described type strains.</title>
        <authorList>
            <person name="Whitman W."/>
        </authorList>
    </citation>
    <scope>NUCLEOTIDE SEQUENCE [LARGE SCALE GENOMIC DNA]</scope>
    <source>
        <strain evidence="1 2">CECT 7732</strain>
    </source>
</reference>
<dbReference type="AlphaFoldDB" id="A0A366CWG3"/>
<dbReference type="Proteomes" id="UP000252086">
    <property type="component" value="Unassembled WGS sequence"/>
</dbReference>
<keyword evidence="2" id="KW-1185">Reference proteome</keyword>
<dbReference type="Pfam" id="PF04268">
    <property type="entry name" value="SoxG"/>
    <property type="match status" value="1"/>
</dbReference>